<evidence type="ECO:0000256" key="1">
    <source>
        <dbReference type="SAM" id="MobiDB-lite"/>
    </source>
</evidence>
<proteinExistence type="predicted"/>
<feature type="region of interest" description="Disordered" evidence="1">
    <location>
        <begin position="181"/>
        <end position="216"/>
    </location>
</feature>
<keyword evidence="3" id="KW-1185">Reference proteome</keyword>
<protein>
    <submittedName>
        <fullName evidence="2">Uncharacterized protein</fullName>
    </submittedName>
</protein>
<comment type="caution">
    <text evidence="2">The sequence shown here is derived from an EMBL/GenBank/DDBJ whole genome shotgun (WGS) entry which is preliminary data.</text>
</comment>
<sequence>MSPLLAKLKTMALLPTFAAFDVRDADEADNVVDGPVLDIDANGSVVTLPAAEWLVCFVPGLYRQWWHRFAHPRHKHVFAIRPLDDGRWLLVEPWWTRLMVNVLTSDDASRFLQWGAAGHVLKVREAIPGRGTQLRGWSNCAVLVAFLLGRSYWTWTPHGLYRRLVADTGVQAVDPRRLPGRQLRGIDSAGTGGAPEWPSAGPAAPADQAVPLRKSA</sequence>
<gene>
    <name evidence="2" type="ORF">GCM10009126_31240</name>
</gene>
<evidence type="ECO:0000313" key="2">
    <source>
        <dbReference type="EMBL" id="GAA0263318.1"/>
    </source>
</evidence>
<dbReference type="Proteomes" id="UP001500657">
    <property type="component" value="Unassembled WGS sequence"/>
</dbReference>
<dbReference type="EMBL" id="BAAAFO010000004">
    <property type="protein sequence ID" value="GAA0263318.1"/>
    <property type="molecule type" value="Genomic_DNA"/>
</dbReference>
<dbReference type="RefSeq" id="WP_343883738.1">
    <property type="nucleotide sequence ID" value="NZ_BAAAFO010000004.1"/>
</dbReference>
<organism evidence="2 3">
    <name type="scientific">Rhodanobacter caeni</name>
    <dbReference type="NCBI Taxonomy" id="657654"/>
    <lineage>
        <taxon>Bacteria</taxon>
        <taxon>Pseudomonadati</taxon>
        <taxon>Pseudomonadota</taxon>
        <taxon>Gammaproteobacteria</taxon>
        <taxon>Lysobacterales</taxon>
        <taxon>Rhodanobacteraceae</taxon>
        <taxon>Rhodanobacter</taxon>
    </lineage>
</organism>
<name>A0ABN0UW58_9GAMM</name>
<evidence type="ECO:0000313" key="3">
    <source>
        <dbReference type="Proteomes" id="UP001500657"/>
    </source>
</evidence>
<accession>A0ABN0UW58</accession>
<reference evidence="2 3" key="1">
    <citation type="journal article" date="2019" name="Int. J. Syst. Evol. Microbiol.">
        <title>The Global Catalogue of Microorganisms (GCM) 10K type strain sequencing project: providing services to taxonomists for standard genome sequencing and annotation.</title>
        <authorList>
            <consortium name="The Broad Institute Genomics Platform"/>
            <consortium name="The Broad Institute Genome Sequencing Center for Infectious Disease"/>
            <person name="Wu L."/>
            <person name="Ma J."/>
        </authorList>
    </citation>
    <scope>NUCLEOTIDE SEQUENCE [LARGE SCALE GENOMIC DNA]</scope>
    <source>
        <strain evidence="2 3">JCM 16242</strain>
    </source>
</reference>